<dbReference type="OrthoDB" id="1115172at2"/>
<evidence type="ECO:0000256" key="2">
    <source>
        <dbReference type="SAM" id="Phobius"/>
    </source>
</evidence>
<dbReference type="RefSeq" id="WP_062179842.1">
    <property type="nucleotide sequence ID" value="NZ_BBXL01000008.1"/>
</dbReference>
<evidence type="ECO:0000313" key="3">
    <source>
        <dbReference type="EMBL" id="SHF71079.1"/>
    </source>
</evidence>
<dbReference type="EMBL" id="FQUC01000009">
    <property type="protein sequence ID" value="SHF71079.1"/>
    <property type="molecule type" value="Genomic_DNA"/>
</dbReference>
<keyword evidence="1" id="KW-0175">Coiled coil</keyword>
<dbReference type="STRING" id="1346286.SAMN05444362_10970"/>
<dbReference type="AlphaFoldDB" id="A0A1M5DVV7"/>
<organism evidence="3 4">
    <name type="scientific">Dysgonomonas macrotermitis</name>
    <dbReference type="NCBI Taxonomy" id="1346286"/>
    <lineage>
        <taxon>Bacteria</taxon>
        <taxon>Pseudomonadati</taxon>
        <taxon>Bacteroidota</taxon>
        <taxon>Bacteroidia</taxon>
        <taxon>Bacteroidales</taxon>
        <taxon>Dysgonomonadaceae</taxon>
        <taxon>Dysgonomonas</taxon>
    </lineage>
</organism>
<evidence type="ECO:0000313" key="4">
    <source>
        <dbReference type="Proteomes" id="UP000184480"/>
    </source>
</evidence>
<protein>
    <submittedName>
        <fullName evidence="3">Uncharacterized protein</fullName>
    </submittedName>
</protein>
<keyword evidence="2" id="KW-0472">Membrane</keyword>
<keyword evidence="2" id="KW-0812">Transmembrane</keyword>
<sequence>MEQNKKTSSRNTQVLIAIIVGLLVGIGVAVYFIFSKNTQLEEMQQVNEISKQQLEDEYESIDTQYEGFKISIKNDSLLQQLSNEQAKVQRLREELRTVKATDKAEINRLTNELTSLRKILKSYIAQIDSLNRANEKLTKEKEEITNKYQETTRTLNQVSQEKANLNEKVTRAAKLDATGISVQATNAKGKVQKNIKKVEQLVVSFTITKNITAEPGERTIYVRIMKPDDDVLVKNRANTFPYENGNIQYSMQRVIEYGGEEVPVTLYWKVEEFLMPGTYRVDIFADGSRIGSRSFTLEK</sequence>
<accession>A0A1M5DVV7</accession>
<keyword evidence="2" id="KW-1133">Transmembrane helix</keyword>
<gene>
    <name evidence="3" type="ORF">SAMN05444362_10970</name>
</gene>
<dbReference type="Proteomes" id="UP000184480">
    <property type="component" value="Unassembled WGS sequence"/>
</dbReference>
<reference evidence="4" key="1">
    <citation type="submission" date="2016-11" db="EMBL/GenBank/DDBJ databases">
        <authorList>
            <person name="Varghese N."/>
            <person name="Submissions S."/>
        </authorList>
    </citation>
    <scope>NUCLEOTIDE SEQUENCE [LARGE SCALE GENOMIC DNA]</scope>
    <source>
        <strain evidence="4">DSM 27370</strain>
    </source>
</reference>
<feature type="coiled-coil region" evidence="1">
    <location>
        <begin position="74"/>
        <end position="175"/>
    </location>
</feature>
<proteinExistence type="predicted"/>
<evidence type="ECO:0000256" key="1">
    <source>
        <dbReference type="SAM" id="Coils"/>
    </source>
</evidence>
<feature type="transmembrane region" description="Helical" evidence="2">
    <location>
        <begin position="12"/>
        <end position="34"/>
    </location>
</feature>
<name>A0A1M5DVV7_9BACT</name>
<keyword evidence="4" id="KW-1185">Reference proteome</keyword>